<evidence type="ECO:0000313" key="3">
    <source>
        <dbReference type="EMBL" id="AEW72580.1"/>
    </source>
</evidence>
<evidence type="ECO:0000259" key="2">
    <source>
        <dbReference type="PROSITE" id="PS50937"/>
    </source>
</evidence>
<dbReference type="AlphaFoldDB" id="G8LDJ3"/>
<dbReference type="CDD" id="cd04781">
    <property type="entry name" value="HTH_MerR-like_sg6"/>
    <property type="match status" value="1"/>
</dbReference>
<dbReference type="Pfam" id="PF13411">
    <property type="entry name" value="MerR_1"/>
    <property type="match status" value="1"/>
</dbReference>
<dbReference type="EMBL" id="CP002886">
    <property type="protein sequence ID" value="AEW72580.1"/>
    <property type="molecule type" value="Genomic_DNA"/>
</dbReference>
<dbReference type="SMART" id="SM00422">
    <property type="entry name" value="HTH_MERR"/>
    <property type="match status" value="1"/>
</dbReference>
<evidence type="ECO:0000313" key="4">
    <source>
        <dbReference type="Proteomes" id="UP000007838"/>
    </source>
</evidence>
<evidence type="ECO:0000256" key="1">
    <source>
        <dbReference type="ARBA" id="ARBA00023125"/>
    </source>
</evidence>
<dbReference type="GO" id="GO:0003700">
    <property type="term" value="F:DNA-binding transcription factor activity"/>
    <property type="evidence" value="ECO:0007669"/>
    <property type="project" value="InterPro"/>
</dbReference>
<name>G8LDJ3_9ENTR</name>
<accession>G8LDJ3</accession>
<reference evidence="3 4" key="1">
    <citation type="journal article" date="2011" name="Stand. Genomic Sci.">
        <title>Complete genome of the onion pathogen Enterobacter cloacae EcWSU1.</title>
        <authorList>
            <person name="Humann J.L."/>
            <person name="Wildung M."/>
            <person name="Cheng C.H."/>
            <person name="Lee T."/>
            <person name="Stewart J.E."/>
            <person name="Drew J.C."/>
            <person name="Triplett E.W."/>
            <person name="Main D."/>
            <person name="Schroeder B.K."/>
        </authorList>
    </citation>
    <scope>NUCLEOTIDE SEQUENCE [LARGE SCALE GENOMIC DNA]</scope>
    <source>
        <strain evidence="3 4">EcWSU1</strain>
    </source>
</reference>
<dbReference type="InterPro" id="IPR047057">
    <property type="entry name" value="MerR_fam"/>
</dbReference>
<dbReference type="PANTHER" id="PTHR30204:SF97">
    <property type="entry name" value="MERR FAMILY REGULATORY PROTEIN"/>
    <property type="match status" value="1"/>
</dbReference>
<feature type="domain" description="HTH merR-type" evidence="2">
    <location>
        <begin position="13"/>
        <end position="81"/>
    </location>
</feature>
<proteinExistence type="predicted"/>
<dbReference type="PRINTS" id="PR00040">
    <property type="entry name" value="HTHMERR"/>
</dbReference>
<gene>
    <name evidence="3" type="primary">zntR</name>
    <name evidence="3" type="ORF">EcWSU1_01141</name>
</gene>
<dbReference type="PANTHER" id="PTHR30204">
    <property type="entry name" value="REDOX-CYCLING DRUG-SENSING TRANSCRIPTIONAL ACTIVATOR SOXR"/>
    <property type="match status" value="1"/>
</dbReference>
<dbReference type="Proteomes" id="UP000007838">
    <property type="component" value="Chromosome"/>
</dbReference>
<dbReference type="InterPro" id="IPR009061">
    <property type="entry name" value="DNA-bd_dom_put_sf"/>
</dbReference>
<dbReference type="SUPFAM" id="SSF46955">
    <property type="entry name" value="Putative DNA-binding domain"/>
    <property type="match status" value="1"/>
</dbReference>
<dbReference type="PROSITE" id="PS50937">
    <property type="entry name" value="HTH_MERR_2"/>
    <property type="match status" value="1"/>
</dbReference>
<dbReference type="HOGENOM" id="CLU_060077_5_2_6"/>
<sequence>MQLKVRFKSTMKELDIREVANLTGVTPSTLRYYEKKGLIKPIGRNGLRRQYNEIVVNKLQLIALGQAAGFCLDEIADMFSEDNKLILNNVLLLQRAKEIDSTIRRLQLLSQGLKHVACCSKSVHSECEEFKKIVSKGLRLVI</sequence>
<dbReference type="Gene3D" id="1.10.1660.10">
    <property type="match status" value="1"/>
</dbReference>
<organism evidence="3 4">
    <name type="scientific">Enterobacter ludwigii</name>
    <dbReference type="NCBI Taxonomy" id="299767"/>
    <lineage>
        <taxon>Bacteria</taxon>
        <taxon>Pseudomonadati</taxon>
        <taxon>Pseudomonadota</taxon>
        <taxon>Gammaproteobacteria</taxon>
        <taxon>Enterobacterales</taxon>
        <taxon>Enterobacteriaceae</taxon>
        <taxon>Enterobacter</taxon>
        <taxon>Enterobacter cloacae complex</taxon>
    </lineage>
</organism>
<dbReference type="KEGG" id="eec:EcWSU1_01141"/>
<dbReference type="InterPro" id="IPR000551">
    <property type="entry name" value="MerR-type_HTH_dom"/>
</dbReference>
<keyword evidence="1" id="KW-0238">DNA-binding</keyword>
<dbReference type="eggNOG" id="COG0789">
    <property type="taxonomic scope" value="Bacteria"/>
</dbReference>
<dbReference type="GO" id="GO:0003677">
    <property type="term" value="F:DNA binding"/>
    <property type="evidence" value="ECO:0007669"/>
    <property type="project" value="UniProtKB-KW"/>
</dbReference>
<protein>
    <submittedName>
        <fullName evidence="3">MerR Family Transcriptional Regulator</fullName>
    </submittedName>
</protein>